<evidence type="ECO:0000313" key="3">
    <source>
        <dbReference type="Proteomes" id="UP000222072"/>
    </source>
</evidence>
<sequence>MGLFSSKRKVKVYSDVYNLAGDIHKRPNFLKTLVFDQTMYQPYPSMGQAINQSYVNGIGIKLRQVIKKANRLDFYNLVGQSQATIQSKGNIDPNALRDALNFRLGISASVYEYEIGAPDLEWWGLQYLLDHLPERANEIFDVSINEDETSMQIDFYETDDALEPYESLEFPSDPSVVDNNADYLFVLYGVQATPGLIEEEDIPTHEVDDFTAVEGFGDPVEEETKDVTYEWEEVVKVRDVYPDYEDVQEFVLPKSDTRENLIKTYNRVVDTPASESSTISTRTDETYITTEGFKLVPEVTETVEEFEGFTRYTTTTDYKVEPAKFLQYNRKLFELFKVNDQKVFIHKRGDDPIFDALFSEATASGQFFPIIPVRYDRKPGTNPKPIFISDSTDPIDQQIYDKGKKIAAKAGTRKSYDDIVKNLKKNNDVKNINYIYVMYGSSLNTPANSAKKYIYNFFKTFGDYSPETANEFNSYLDAQQIAEESREAWIEWVEAQKDPDNPLYATPEPVIIPYPRIPLREITIRSTARLNLNYKISWSYIHSETGSGVLEGMTPGSVVIEKTNSPLPDEFTAIEIVNNSYNQVKTTNPHGTSIKLKYQKDADSWEILTVYGLSCKNTIHRGKSIRIRAHDALDDNDESGFIIPIHEIPFKNMSLVDSTQFGSSCMYLLLNYYSDTKQKWYQTDWFKIIITILIIVVVIVFPPAGLAAGASLGAAVAAAIGLTGVAALVFAAAVNAIVGIIVSRIVSEAATRLFGDEIGLIVAAIVSMVAITTMNSYFAGQPINLLESFNSVNLVKLAGTISTDLAKYYQQQLEFIQSEAQKYAEDFQKQSDYLNSLYANEYANRAAINPTEFYQRILDSVVINESPDQFFARTLMTGSEVSNISLNAFREVINLDNTLILA</sequence>
<evidence type="ECO:0000256" key="1">
    <source>
        <dbReference type="SAM" id="Phobius"/>
    </source>
</evidence>
<organism evidence="2 3">
    <name type="scientific">Pseudomonas phage ZC03</name>
    <dbReference type="NCBI Taxonomy" id="1622115"/>
    <lineage>
        <taxon>Viruses</taxon>
        <taxon>Duplodnaviria</taxon>
        <taxon>Heunggongvirae</taxon>
        <taxon>Uroviricota</taxon>
        <taxon>Caudoviricetes</taxon>
        <taxon>Schitoviridae</taxon>
        <taxon>Zicotriavirus</taxon>
        <taxon>Zicotriavirus ZC03</taxon>
    </lineage>
</organism>
<feature type="transmembrane region" description="Helical" evidence="1">
    <location>
        <begin position="685"/>
        <end position="708"/>
    </location>
</feature>
<keyword evidence="1" id="KW-0472">Membrane</keyword>
<keyword evidence="1" id="KW-0812">Transmembrane</keyword>
<accession>A0A1L2C986</accession>
<name>A0A1L2C986_9CAUD</name>
<feature type="transmembrane region" description="Helical" evidence="1">
    <location>
        <begin position="714"/>
        <end position="746"/>
    </location>
</feature>
<feature type="transmembrane region" description="Helical" evidence="1">
    <location>
        <begin position="758"/>
        <end position="778"/>
    </location>
</feature>
<feature type="transmembrane region" description="Helical" evidence="1">
    <location>
        <begin position="653"/>
        <end position="673"/>
    </location>
</feature>
<keyword evidence="3" id="KW-1185">Reference proteome</keyword>
<gene>
    <name evidence="2" type="ORF">ZC03_018</name>
</gene>
<dbReference type="Proteomes" id="UP000222072">
    <property type="component" value="Segment"/>
</dbReference>
<proteinExistence type="predicted"/>
<protein>
    <submittedName>
        <fullName evidence="2">Uncharacterized protein</fullName>
    </submittedName>
</protein>
<keyword evidence="1" id="KW-1133">Transmembrane helix</keyword>
<evidence type="ECO:0000313" key="2">
    <source>
        <dbReference type="EMBL" id="AMD43405.1"/>
    </source>
</evidence>
<reference evidence="2 3" key="1">
    <citation type="journal article" date="2017" name="BMC Genomics">
        <title>Three novel Pseudomonas phages isolated from composting provide insights into the evolution and diversity of tailed phages.</title>
        <authorList>
            <person name="Amgarten D."/>
            <person name="Martins L.F."/>
            <person name="Lombardi K.C."/>
            <person name="Antunes L.P."/>
            <person name="de Souza A.P.S."/>
            <person name="Nicastro G.G."/>
            <person name="Kitajima E.W."/>
            <person name="Quaggio R.B."/>
            <person name="Upton C."/>
            <person name="Setubal J.C."/>
            <person name="da Silva A.M."/>
        </authorList>
    </citation>
    <scope>NUCLEOTIDE SEQUENCE [LARGE SCALE GENOMIC DNA]</scope>
</reference>
<dbReference type="EMBL" id="KU356690">
    <property type="protein sequence ID" value="AMD43405.1"/>
    <property type="molecule type" value="Genomic_DNA"/>
</dbReference>